<dbReference type="Gene3D" id="3.40.30.10">
    <property type="entry name" value="Glutaredoxin"/>
    <property type="match status" value="1"/>
</dbReference>
<dbReference type="Pfam" id="PF03190">
    <property type="entry name" value="Thioredox_DsbH"/>
    <property type="match status" value="1"/>
</dbReference>
<name>A0AAF3EZP0_9BILA</name>
<sequence length="754" mass="85472">MLVWPTSPRIAVVSLLRQIVRMTHTNRLANEKSPYLLQHKNNPIDWYPWGQEAFEAARERNVPIFLSVGYSTCHWCHVMEKESFENVHIAKFLNEHFVSIKVDREERPDVDKMYMNFIQATTGGGGWPMSVFLTPSLAPFVGGTYFPPSGSPFRPGFSDLLMTITKAWMDDKESITAQGEQIVRELSKSLLEVKKSSETPMPNEMIESTYQYLLKRFDKKRGGFGGAPKFPKPVDIDFLIYLAAKYRNEDNYNKASEMVDKTLTAMDRGGIHDHIGKGFHRYSVDAEWHVPHFEKMLYDQGQLLATYSEWHQLTGRCGHVVKDIIEYVETNLTHETGGFYSAEDADSYPTEGATHKKEGAFCVWTLTEIEEVLKNWKAGEHSLADVIRMYYGVEENGNVSTDSDPHGELTGQNVLICRQTDAQVAEAFGLNDGELKAAISEAKAFLSSRRSLRPKPHLDSKIVTCWQGLMISGLSKAYIAMKDETILEKAIKNIDFIKKNLVDEKGDLRRAVYTGENSQIEQLAIPSLAFSDDYAFLIQGLLDLYAVTLEPKHLQWAVDLQKRLDDQYWDMENGGYFVGSSASKDGPAMRVIEDNDGAEPCGSSVSLCNLTRLYELTEDSKYKTQAEKIVERFATRLKKYSFSLSKSIAAYQRLSNQESVKIVIVGPIDDPRTKTFIDYIHGIHIINQSVVHLDPKEKDTWLETVCPRYSDYKKSYDKPAVHICKGTSCLKPVISGEELKIELDKLISKVSLDE</sequence>
<evidence type="ECO:0000313" key="3">
    <source>
        <dbReference type="WBParaSite" id="MBELARI_LOCUS19684"/>
    </source>
</evidence>
<dbReference type="InterPro" id="IPR012341">
    <property type="entry name" value="6hp_glycosidase-like_sf"/>
</dbReference>
<dbReference type="InterPro" id="IPR008928">
    <property type="entry name" value="6-hairpin_glycosidase_sf"/>
</dbReference>
<dbReference type="PIRSF" id="PIRSF006402">
    <property type="entry name" value="UCP006402_thioredoxin"/>
    <property type="match status" value="1"/>
</dbReference>
<dbReference type="InterPro" id="IPR036249">
    <property type="entry name" value="Thioredoxin-like_sf"/>
</dbReference>
<dbReference type="SUPFAM" id="SSF48208">
    <property type="entry name" value="Six-hairpin glycosidases"/>
    <property type="match status" value="1"/>
</dbReference>
<evidence type="ECO:0000259" key="1">
    <source>
        <dbReference type="Pfam" id="PF03190"/>
    </source>
</evidence>
<dbReference type="Proteomes" id="UP000887575">
    <property type="component" value="Unassembled WGS sequence"/>
</dbReference>
<dbReference type="GO" id="GO:0005975">
    <property type="term" value="P:carbohydrate metabolic process"/>
    <property type="evidence" value="ECO:0007669"/>
    <property type="project" value="InterPro"/>
</dbReference>
<dbReference type="CDD" id="cd02955">
    <property type="entry name" value="SSP411"/>
    <property type="match status" value="1"/>
</dbReference>
<dbReference type="PANTHER" id="PTHR42899:SF1">
    <property type="entry name" value="SPERMATOGENESIS-ASSOCIATED PROTEIN 20"/>
    <property type="match status" value="1"/>
</dbReference>
<keyword evidence="2" id="KW-1185">Reference proteome</keyword>
<dbReference type="Gene3D" id="1.50.10.10">
    <property type="match status" value="1"/>
</dbReference>
<dbReference type="InterPro" id="IPR024705">
    <property type="entry name" value="Ssp411"/>
</dbReference>
<protein>
    <submittedName>
        <fullName evidence="3">DUF255 domain-containing protein</fullName>
    </submittedName>
</protein>
<evidence type="ECO:0000313" key="2">
    <source>
        <dbReference type="Proteomes" id="UP000887575"/>
    </source>
</evidence>
<dbReference type="InterPro" id="IPR004879">
    <property type="entry name" value="Ssp411-like_TRX"/>
</dbReference>
<reference evidence="3" key="1">
    <citation type="submission" date="2024-02" db="UniProtKB">
        <authorList>
            <consortium name="WormBaseParasite"/>
        </authorList>
    </citation>
    <scope>IDENTIFICATION</scope>
</reference>
<feature type="domain" description="Spermatogenesis-associated protein 20-like TRX" evidence="1">
    <location>
        <begin position="25"/>
        <end position="186"/>
    </location>
</feature>
<dbReference type="PANTHER" id="PTHR42899">
    <property type="entry name" value="SPERMATOGENESIS-ASSOCIATED PROTEIN 20"/>
    <property type="match status" value="1"/>
</dbReference>
<accession>A0AAF3EZP0</accession>
<dbReference type="AlphaFoldDB" id="A0AAF3EZP0"/>
<proteinExistence type="predicted"/>
<dbReference type="SUPFAM" id="SSF52833">
    <property type="entry name" value="Thioredoxin-like"/>
    <property type="match status" value="1"/>
</dbReference>
<dbReference type="WBParaSite" id="MBELARI_LOCUS19684">
    <property type="protein sequence ID" value="MBELARI_LOCUS19684"/>
    <property type="gene ID" value="MBELARI_LOCUS19684"/>
</dbReference>
<organism evidence="2 3">
    <name type="scientific">Mesorhabditis belari</name>
    <dbReference type="NCBI Taxonomy" id="2138241"/>
    <lineage>
        <taxon>Eukaryota</taxon>
        <taxon>Metazoa</taxon>
        <taxon>Ecdysozoa</taxon>
        <taxon>Nematoda</taxon>
        <taxon>Chromadorea</taxon>
        <taxon>Rhabditida</taxon>
        <taxon>Rhabditina</taxon>
        <taxon>Rhabditomorpha</taxon>
        <taxon>Rhabditoidea</taxon>
        <taxon>Rhabditidae</taxon>
        <taxon>Mesorhabditinae</taxon>
        <taxon>Mesorhabditis</taxon>
    </lineage>
</organism>